<dbReference type="EMBL" id="CM035420">
    <property type="protein sequence ID" value="KAH7404434.1"/>
    <property type="molecule type" value="Genomic_DNA"/>
</dbReference>
<protein>
    <recommendedName>
        <fullName evidence="2">RING-type E3 ubiquitin transferase</fullName>
        <ecNumber evidence="2">2.3.2.27</ecNumber>
    </recommendedName>
</protein>
<gene>
    <name evidence="8" type="ORF">KP509_15G025700</name>
</gene>
<dbReference type="OrthoDB" id="4062651at2759"/>
<dbReference type="InterPro" id="IPR014729">
    <property type="entry name" value="Rossmann-like_a/b/a_fold"/>
</dbReference>
<dbReference type="PANTHER" id="PTHR45647">
    <property type="entry name" value="OS02G0152300 PROTEIN"/>
    <property type="match status" value="1"/>
</dbReference>
<dbReference type="InterPro" id="IPR001245">
    <property type="entry name" value="Ser-Thr/Tyr_kinase_cat_dom"/>
</dbReference>
<evidence type="ECO:0000256" key="5">
    <source>
        <dbReference type="SAM" id="Coils"/>
    </source>
</evidence>
<comment type="caution">
    <text evidence="8">The sequence shown here is derived from an EMBL/GenBank/DDBJ whole genome shotgun (WGS) entry which is preliminary data.</text>
</comment>
<dbReference type="PROSITE" id="PS50011">
    <property type="entry name" value="PROTEIN_KINASE_DOM"/>
    <property type="match status" value="1"/>
</dbReference>
<dbReference type="PANTHER" id="PTHR45647:SF139">
    <property type="entry name" value="OS02G0152300 PROTEIN"/>
    <property type="match status" value="1"/>
</dbReference>
<dbReference type="SUPFAM" id="SSF52402">
    <property type="entry name" value="Adenine nucleotide alpha hydrolases-like"/>
    <property type="match status" value="1"/>
</dbReference>
<dbReference type="InterPro" id="IPR017441">
    <property type="entry name" value="Protein_kinase_ATP_BS"/>
</dbReference>
<name>A0A8T2T2U8_CERRI</name>
<organism evidence="8 9">
    <name type="scientific">Ceratopteris richardii</name>
    <name type="common">Triangle waterfern</name>
    <dbReference type="NCBI Taxonomy" id="49495"/>
    <lineage>
        <taxon>Eukaryota</taxon>
        <taxon>Viridiplantae</taxon>
        <taxon>Streptophyta</taxon>
        <taxon>Embryophyta</taxon>
        <taxon>Tracheophyta</taxon>
        <taxon>Polypodiopsida</taxon>
        <taxon>Polypodiidae</taxon>
        <taxon>Polypodiales</taxon>
        <taxon>Pteridineae</taxon>
        <taxon>Pteridaceae</taxon>
        <taxon>Parkerioideae</taxon>
        <taxon>Ceratopteris</taxon>
    </lineage>
</organism>
<dbReference type="Gene3D" id="3.40.50.620">
    <property type="entry name" value="HUPs"/>
    <property type="match status" value="1"/>
</dbReference>
<dbReference type="PROSITE" id="PS00107">
    <property type="entry name" value="PROTEIN_KINASE_ATP"/>
    <property type="match status" value="1"/>
</dbReference>
<feature type="compositionally biased region" description="Low complexity" evidence="6">
    <location>
        <begin position="182"/>
        <end position="204"/>
    </location>
</feature>
<dbReference type="EMBL" id="CM035420">
    <property type="protein sequence ID" value="KAH7404435.1"/>
    <property type="molecule type" value="Genomic_DNA"/>
</dbReference>
<evidence type="ECO:0000313" key="8">
    <source>
        <dbReference type="EMBL" id="KAH7404434.1"/>
    </source>
</evidence>
<dbReference type="SUPFAM" id="SSF56112">
    <property type="entry name" value="Protein kinase-like (PK-like)"/>
    <property type="match status" value="1"/>
</dbReference>
<feature type="coiled-coil region" evidence="5">
    <location>
        <begin position="307"/>
        <end position="334"/>
    </location>
</feature>
<reference evidence="8" key="1">
    <citation type="submission" date="2021-08" db="EMBL/GenBank/DDBJ databases">
        <title>WGS assembly of Ceratopteris richardii.</title>
        <authorList>
            <person name="Marchant D.B."/>
            <person name="Chen G."/>
            <person name="Jenkins J."/>
            <person name="Shu S."/>
            <person name="Leebens-Mack J."/>
            <person name="Grimwood J."/>
            <person name="Schmutz J."/>
            <person name="Soltis P."/>
            <person name="Soltis D."/>
            <person name="Chen Z.-H."/>
        </authorList>
    </citation>
    <scope>NUCLEOTIDE SEQUENCE</scope>
    <source>
        <strain evidence="8">Whitten #5841</strain>
        <tissue evidence="8">Leaf</tissue>
    </source>
</reference>
<comment type="catalytic activity">
    <reaction evidence="1">
        <text>S-ubiquitinyl-[E2 ubiquitin-conjugating enzyme]-L-cysteine + [acceptor protein]-L-lysine = [E2 ubiquitin-conjugating enzyme]-L-cysteine + N(6)-ubiquitinyl-[acceptor protein]-L-lysine.</text>
        <dbReference type="EC" id="2.3.2.27"/>
    </reaction>
</comment>
<dbReference type="Pfam" id="PF07714">
    <property type="entry name" value="PK_Tyr_Ser-Thr"/>
    <property type="match status" value="1"/>
</dbReference>
<evidence type="ECO:0000256" key="4">
    <source>
        <dbReference type="PROSITE-ProRule" id="PRU10141"/>
    </source>
</evidence>
<dbReference type="InterPro" id="IPR011009">
    <property type="entry name" value="Kinase-like_dom_sf"/>
</dbReference>
<dbReference type="Proteomes" id="UP000825935">
    <property type="component" value="Chromosome 15"/>
</dbReference>
<accession>A0A8T2T2U8</accession>
<keyword evidence="5" id="KW-0175">Coiled coil</keyword>
<sequence length="781" mass="87982">MGEVRSEADEDTILPEARRIGVCVGKGRSKGLGALKWAIENGFIPAEAHVYLLHVRPPVRLIPNPLGGKVPIEHVSSETVKKYKEDRLMKTMKRFDEYAQLCMRHTITYDVCYSENDSVHQELLNQISKLMITDLLLEKPSQSFISRVVGSESISSYLSKNAPSFCKVVIIRNNRLYSTNDSGSSSSGPSMSSPAGSMKSVSMASDSSTRNANIVEVLDVSEFAIPHDIEITSQRSFTESSTLEVLSSRNSLQEIEYAQADLKPDFQRAHQGVVPSSGFEFSLLQHQVTERNLSHCWSQGGEAPEKFQMAEEMVETAMRKVAEYQRQRDAALCEAKTASYRAFCYQKELEELTAVAQLAFKDREILDKKLHEEISVHNATKKELETTRRTLRAFVRKAEIAVKECQIEKSRCEEVSLDLKEHIKELERKLQLRKVGELAEEMCSEGLASEASGSREVQNVWWECSFEEIQKATENFSEKNKLGYGTYGQVYKGTLRQTTVAVKVLAQEGILDHAEFQKKIKLMTCLHHPHLVMLLGACLDKGCLIYEYMNNGSLEQRLYNEGVTTPLPWFTRFRICLEVARALLFLHSYPQPIVHKNLKLSNVLLDHQFVSKLTDTRMVEVMPSNSTSGAAAAEETQLTGKMAYVDPDYQRTAVWTCDADVYSLGVLMLQLLTKRSPLGIAALMEKVLDSEQLDKVLDKSAGKWPLREARAVASLGLRCMNSRPEDRPTLSNDVLPVLESVQKASDMSSASEKSSLRILSRNDFDCCSRFTPRRFNVFDDD</sequence>
<keyword evidence="4" id="KW-0547">Nucleotide-binding</keyword>
<dbReference type="GO" id="GO:0061630">
    <property type="term" value="F:ubiquitin protein ligase activity"/>
    <property type="evidence" value="ECO:0007669"/>
    <property type="project" value="UniProtKB-EC"/>
</dbReference>
<dbReference type="GO" id="GO:0004672">
    <property type="term" value="F:protein kinase activity"/>
    <property type="evidence" value="ECO:0007669"/>
    <property type="project" value="InterPro"/>
</dbReference>
<keyword evidence="9" id="KW-1185">Reference proteome</keyword>
<dbReference type="Gene3D" id="3.30.200.20">
    <property type="entry name" value="Phosphorylase Kinase, domain 1"/>
    <property type="match status" value="1"/>
</dbReference>
<dbReference type="OMA" id="DWNTNET"/>
<evidence type="ECO:0000256" key="3">
    <source>
        <dbReference type="ARBA" id="ARBA00022786"/>
    </source>
</evidence>
<dbReference type="InterPro" id="IPR000719">
    <property type="entry name" value="Prot_kinase_dom"/>
</dbReference>
<keyword evidence="3" id="KW-0833">Ubl conjugation pathway</keyword>
<proteinExistence type="predicted"/>
<dbReference type="InterPro" id="IPR051348">
    <property type="entry name" value="U-box_ubiquitin_ligases"/>
</dbReference>
<feature type="binding site" evidence="4">
    <location>
        <position position="503"/>
    </location>
    <ligand>
        <name>ATP</name>
        <dbReference type="ChEBI" id="CHEBI:30616"/>
    </ligand>
</feature>
<dbReference type="AlphaFoldDB" id="A0A8T2T2U8"/>
<keyword evidence="4" id="KW-0067">ATP-binding</keyword>
<evidence type="ECO:0000313" key="9">
    <source>
        <dbReference type="Proteomes" id="UP000825935"/>
    </source>
</evidence>
<feature type="domain" description="Protein kinase" evidence="7">
    <location>
        <begin position="476"/>
        <end position="738"/>
    </location>
</feature>
<feature type="region of interest" description="Disordered" evidence="6">
    <location>
        <begin position="179"/>
        <end position="204"/>
    </location>
</feature>
<evidence type="ECO:0000256" key="1">
    <source>
        <dbReference type="ARBA" id="ARBA00000900"/>
    </source>
</evidence>
<evidence type="ECO:0000259" key="7">
    <source>
        <dbReference type="PROSITE" id="PS50011"/>
    </source>
</evidence>
<evidence type="ECO:0000256" key="6">
    <source>
        <dbReference type="SAM" id="MobiDB-lite"/>
    </source>
</evidence>
<dbReference type="EC" id="2.3.2.27" evidence="2"/>
<dbReference type="Gene3D" id="1.10.510.10">
    <property type="entry name" value="Transferase(Phosphotransferase) domain 1"/>
    <property type="match status" value="1"/>
</dbReference>
<evidence type="ECO:0000256" key="2">
    <source>
        <dbReference type="ARBA" id="ARBA00012483"/>
    </source>
</evidence>
<dbReference type="GO" id="GO:0005524">
    <property type="term" value="F:ATP binding"/>
    <property type="evidence" value="ECO:0007669"/>
    <property type="project" value="UniProtKB-UniRule"/>
</dbReference>